<keyword evidence="2 4" id="KW-0472">Membrane</keyword>
<dbReference type="InterPro" id="IPR050330">
    <property type="entry name" value="Bact_OuterMem_StrucFunc"/>
</dbReference>
<evidence type="ECO:0000256" key="2">
    <source>
        <dbReference type="ARBA" id="ARBA00023136"/>
    </source>
</evidence>
<evidence type="ECO:0000256" key="3">
    <source>
        <dbReference type="ARBA" id="ARBA00023237"/>
    </source>
</evidence>
<dbReference type="PROSITE" id="PS51123">
    <property type="entry name" value="OMPA_2"/>
    <property type="match status" value="1"/>
</dbReference>
<protein>
    <recommendedName>
        <fullName evidence="5">OmpA-like domain-containing protein</fullName>
    </recommendedName>
</protein>
<comment type="subcellular location">
    <subcellularLocation>
        <location evidence="1">Cell outer membrane</location>
    </subcellularLocation>
</comment>
<dbReference type="OrthoDB" id="6896077at2"/>
<dbReference type="AlphaFoldDB" id="A0A1V3IER4"/>
<dbReference type="InterPro" id="IPR006664">
    <property type="entry name" value="OMP_bac"/>
</dbReference>
<feature type="domain" description="OmpA-like" evidence="5">
    <location>
        <begin position="164"/>
        <end position="290"/>
    </location>
</feature>
<evidence type="ECO:0000313" key="7">
    <source>
        <dbReference type="Proteomes" id="UP000189433"/>
    </source>
</evidence>
<organism evidence="6 7">
    <name type="scientific">Rodentibacter rarus</name>
    <dbReference type="NCBI Taxonomy" id="1908260"/>
    <lineage>
        <taxon>Bacteria</taxon>
        <taxon>Pseudomonadati</taxon>
        <taxon>Pseudomonadota</taxon>
        <taxon>Gammaproteobacteria</taxon>
        <taxon>Pasteurellales</taxon>
        <taxon>Pasteurellaceae</taxon>
        <taxon>Rodentibacter</taxon>
    </lineage>
</organism>
<keyword evidence="3" id="KW-0998">Cell outer membrane</keyword>
<dbReference type="Pfam" id="PF00691">
    <property type="entry name" value="OmpA"/>
    <property type="match status" value="1"/>
</dbReference>
<evidence type="ECO:0000256" key="1">
    <source>
        <dbReference type="ARBA" id="ARBA00004442"/>
    </source>
</evidence>
<dbReference type="EMBL" id="MLHJ01000140">
    <property type="protein sequence ID" value="OOF38716.1"/>
    <property type="molecule type" value="Genomic_DNA"/>
</dbReference>
<dbReference type="RefSeq" id="WP_077418283.1">
    <property type="nucleotide sequence ID" value="NZ_MLHI01000082.1"/>
</dbReference>
<accession>A0A1V3IER4</accession>
<dbReference type="Gene3D" id="3.30.1330.60">
    <property type="entry name" value="OmpA-like domain"/>
    <property type="match status" value="1"/>
</dbReference>
<evidence type="ECO:0000259" key="5">
    <source>
        <dbReference type="PROSITE" id="PS51123"/>
    </source>
</evidence>
<keyword evidence="7" id="KW-1185">Reference proteome</keyword>
<dbReference type="PRINTS" id="PR01021">
    <property type="entry name" value="OMPADOMAIN"/>
</dbReference>
<name>A0A1V3IER4_9PAST</name>
<dbReference type="GO" id="GO:0009279">
    <property type="term" value="C:cell outer membrane"/>
    <property type="evidence" value="ECO:0007669"/>
    <property type="project" value="UniProtKB-SubCell"/>
</dbReference>
<dbReference type="InterPro" id="IPR006665">
    <property type="entry name" value="OmpA-like"/>
</dbReference>
<proteinExistence type="predicted"/>
<evidence type="ECO:0000256" key="4">
    <source>
        <dbReference type="PROSITE-ProRule" id="PRU00473"/>
    </source>
</evidence>
<reference evidence="6 7" key="1">
    <citation type="submission" date="2016-10" db="EMBL/GenBank/DDBJ databases">
        <title>Rodentibacter gen. nov. and new species.</title>
        <authorList>
            <person name="Christensen H."/>
        </authorList>
    </citation>
    <scope>NUCLEOTIDE SEQUENCE [LARGE SCALE GENOMIC DNA]</scope>
    <source>
        <strain evidence="6 7">CCUG17206</strain>
    </source>
</reference>
<dbReference type="PROSITE" id="PS51257">
    <property type="entry name" value="PROKAR_LIPOPROTEIN"/>
    <property type="match status" value="1"/>
</dbReference>
<dbReference type="SUPFAM" id="SSF103088">
    <property type="entry name" value="OmpA-like"/>
    <property type="match status" value="1"/>
</dbReference>
<dbReference type="CDD" id="cd07185">
    <property type="entry name" value="OmpA_C-like"/>
    <property type="match status" value="1"/>
</dbReference>
<evidence type="ECO:0000313" key="6">
    <source>
        <dbReference type="EMBL" id="OOF38716.1"/>
    </source>
</evidence>
<dbReference type="PANTHER" id="PTHR30329">
    <property type="entry name" value="STATOR ELEMENT OF FLAGELLAR MOTOR COMPLEX"/>
    <property type="match status" value="1"/>
</dbReference>
<dbReference type="Proteomes" id="UP000189433">
    <property type="component" value="Unassembled WGS sequence"/>
</dbReference>
<dbReference type="STRING" id="1908260.BKK50_11355"/>
<dbReference type="PANTHER" id="PTHR30329:SF21">
    <property type="entry name" value="LIPOPROTEIN YIAD-RELATED"/>
    <property type="match status" value="1"/>
</dbReference>
<gene>
    <name evidence="6" type="ORF">BKK50_11355</name>
</gene>
<sequence length="290" mass="31283">MNKTLLCLGIAVALTGCARDANQPLEVWNNFQNSKISAQLGENQSLAVFYRQDDVQGPAVNVYVDGHYQASLLPNAFTPVVVCADKHLFSSSFTTNTKFGNRTQGVSYTLPVNEITYIKVTQQNGKLSFTRMESAVAEREVSQLPKENQTLSRVPAPTTNCGAGVLAVESLDASALFGFNKSGYNDILPDGKEKIRAFAEKAKVMPSVGKIIVSGHTDPIGSASYNQALSQKRANTVKLALQKAGVTTPIEAVGYGKAEPVVTTCDGYKGAQRNQCNQPNRRVEITVYGK</sequence>
<comment type="caution">
    <text evidence="6">The sequence shown here is derived from an EMBL/GenBank/DDBJ whole genome shotgun (WGS) entry which is preliminary data.</text>
</comment>
<dbReference type="InterPro" id="IPR036737">
    <property type="entry name" value="OmpA-like_sf"/>
</dbReference>